<keyword evidence="2" id="KW-0547">Nucleotide-binding</keyword>
<evidence type="ECO:0000313" key="6">
    <source>
        <dbReference type="Proteomes" id="UP000318199"/>
    </source>
</evidence>
<comment type="caution">
    <text evidence="5">The sequence shown here is derived from an EMBL/GenBank/DDBJ whole genome shotgun (WGS) entry which is preliminary data.</text>
</comment>
<dbReference type="AlphaFoldDB" id="A0A562ZST6"/>
<dbReference type="Gene3D" id="3.40.50.300">
    <property type="entry name" value="P-loop containing nucleotide triphosphate hydrolases"/>
    <property type="match status" value="1"/>
</dbReference>
<keyword evidence="3" id="KW-0067">ATP-binding</keyword>
<dbReference type="PANTHER" id="PTHR30258:SF2">
    <property type="entry name" value="COMG OPERON PROTEIN 1"/>
    <property type="match status" value="1"/>
</dbReference>
<dbReference type="GO" id="GO:0016887">
    <property type="term" value="F:ATP hydrolysis activity"/>
    <property type="evidence" value="ECO:0007669"/>
    <property type="project" value="TreeGrafter"/>
</dbReference>
<dbReference type="Proteomes" id="UP000318199">
    <property type="component" value="Unassembled WGS sequence"/>
</dbReference>
<reference evidence="5 6" key="1">
    <citation type="submission" date="2019-07" db="EMBL/GenBank/DDBJ databases">
        <title>Caenimonas sedimenti sp. nov., isolated from activated sludge.</title>
        <authorList>
            <person name="Xu J."/>
        </authorList>
    </citation>
    <scope>NUCLEOTIDE SEQUENCE [LARGE SCALE GENOMIC DNA]</scope>
    <source>
        <strain evidence="5 6">HX-9-20</strain>
    </source>
</reference>
<gene>
    <name evidence="5" type="ORF">FN976_10940</name>
</gene>
<dbReference type="GO" id="GO:0005524">
    <property type="term" value="F:ATP binding"/>
    <property type="evidence" value="ECO:0007669"/>
    <property type="project" value="UniProtKB-KW"/>
</dbReference>
<dbReference type="GO" id="GO:0005886">
    <property type="term" value="C:plasma membrane"/>
    <property type="evidence" value="ECO:0007669"/>
    <property type="project" value="TreeGrafter"/>
</dbReference>
<dbReference type="OrthoDB" id="5442742at2"/>
<evidence type="ECO:0000259" key="4">
    <source>
        <dbReference type="Pfam" id="PF00437"/>
    </source>
</evidence>
<dbReference type="RefSeq" id="WP_145893037.1">
    <property type="nucleotide sequence ID" value="NZ_VOBQ01000008.1"/>
</dbReference>
<feature type="domain" description="Bacterial type II secretion system protein E" evidence="4">
    <location>
        <begin position="112"/>
        <end position="295"/>
    </location>
</feature>
<sequence length="354" mass="38581">MTTGDFSASEARNDAACNPRDFTDLHIRWSSKEGSPSVDTADCLVFPRAKAGERPKPRRAPQESFTLLHELAASCHSVASSSKDFLIHHSASQTFFRGRLDERAVDGKWYRLRVISDEPPKLEKLAFPMPGVYVDQLLDASYSKGGLIVILGQAGSGKTHTASATVVSRLHKFGGMAFTVEDPPELPLNGWHGEGYCTQASVAGDDGRDWVESMRGALRSQPVGTDLMMYLGELRDAAAAQMALRAATNGFLVICTSFASDIISGLEAVLNLAGREHAHTLAHVLRVAIYQSLVQTEERLLVDSLTSEGPASKVGVIIRSGDLRPLEDESRYQKNQIRIEFMRRNARQPAAASA</sequence>
<dbReference type="EMBL" id="VOBQ01000008">
    <property type="protein sequence ID" value="TWO71426.1"/>
    <property type="molecule type" value="Genomic_DNA"/>
</dbReference>
<evidence type="ECO:0000256" key="3">
    <source>
        <dbReference type="ARBA" id="ARBA00022840"/>
    </source>
</evidence>
<dbReference type="PANTHER" id="PTHR30258">
    <property type="entry name" value="TYPE II SECRETION SYSTEM PROTEIN GSPE-RELATED"/>
    <property type="match status" value="1"/>
</dbReference>
<evidence type="ECO:0000256" key="2">
    <source>
        <dbReference type="ARBA" id="ARBA00022741"/>
    </source>
</evidence>
<protein>
    <submittedName>
        <fullName evidence="5">Type II secretion system protein E</fullName>
    </submittedName>
</protein>
<dbReference type="InterPro" id="IPR001482">
    <property type="entry name" value="T2SS/T4SS_dom"/>
</dbReference>
<comment type="similarity">
    <text evidence="1">Belongs to the GSP E family.</text>
</comment>
<dbReference type="InterPro" id="IPR027417">
    <property type="entry name" value="P-loop_NTPase"/>
</dbReference>
<dbReference type="Pfam" id="PF00437">
    <property type="entry name" value="T2SSE"/>
    <property type="match status" value="1"/>
</dbReference>
<organism evidence="5 6">
    <name type="scientific">Caenimonas sedimenti</name>
    <dbReference type="NCBI Taxonomy" id="2596921"/>
    <lineage>
        <taxon>Bacteria</taxon>
        <taxon>Pseudomonadati</taxon>
        <taxon>Pseudomonadota</taxon>
        <taxon>Betaproteobacteria</taxon>
        <taxon>Burkholderiales</taxon>
        <taxon>Comamonadaceae</taxon>
        <taxon>Caenimonas</taxon>
    </lineage>
</organism>
<proteinExistence type="inferred from homology"/>
<keyword evidence="6" id="KW-1185">Reference proteome</keyword>
<evidence type="ECO:0000313" key="5">
    <source>
        <dbReference type="EMBL" id="TWO71426.1"/>
    </source>
</evidence>
<dbReference type="SUPFAM" id="SSF52540">
    <property type="entry name" value="P-loop containing nucleoside triphosphate hydrolases"/>
    <property type="match status" value="1"/>
</dbReference>
<name>A0A562ZST6_9BURK</name>
<evidence type="ECO:0000256" key="1">
    <source>
        <dbReference type="ARBA" id="ARBA00006611"/>
    </source>
</evidence>
<accession>A0A562ZST6</accession>